<organism evidence="2 3">
    <name type="scientific">Actinomadura vinacea</name>
    <dbReference type="NCBI Taxonomy" id="115336"/>
    <lineage>
        <taxon>Bacteria</taxon>
        <taxon>Bacillati</taxon>
        <taxon>Actinomycetota</taxon>
        <taxon>Actinomycetes</taxon>
        <taxon>Streptosporangiales</taxon>
        <taxon>Thermomonosporaceae</taxon>
        <taxon>Actinomadura</taxon>
    </lineage>
</organism>
<feature type="transmembrane region" description="Helical" evidence="1">
    <location>
        <begin position="73"/>
        <end position="91"/>
    </location>
</feature>
<evidence type="ECO:0000313" key="3">
    <source>
        <dbReference type="Proteomes" id="UP001501231"/>
    </source>
</evidence>
<keyword evidence="1" id="KW-1133">Transmembrane helix</keyword>
<sequence>MDTPLAAWLILLVMVFGLAGCYIFNVMFAHELAERLVAHGPRGYASLVTGATAVLAGIGTALITASLEVGNPWYGLVLGTLAGAGWSALALKQRSRNGGHWLSRTRSRLRRHLDPRHRPADLAHVMAQVRRIERTGVRLTDRADGLTVRSWAARPARRDLLTAAVWLSTSAVMGVLVLVRFMGVTVPDITDLAAMAILGLSFLAGPAAMLLRRDNRRWRLRRIGTELTDDARRAAVALAAQR</sequence>
<gene>
    <name evidence="2" type="ORF">GCM10010191_90160</name>
</gene>
<keyword evidence="1" id="KW-0812">Transmembrane</keyword>
<evidence type="ECO:0000313" key="2">
    <source>
        <dbReference type="EMBL" id="GAA2456692.1"/>
    </source>
</evidence>
<accession>A0ABP5XJD9</accession>
<evidence type="ECO:0000256" key="1">
    <source>
        <dbReference type="SAM" id="Phobius"/>
    </source>
</evidence>
<dbReference type="EMBL" id="BAAARW010000045">
    <property type="protein sequence ID" value="GAA2456692.1"/>
    <property type="molecule type" value="Genomic_DNA"/>
</dbReference>
<dbReference type="Proteomes" id="UP001501231">
    <property type="component" value="Unassembled WGS sequence"/>
</dbReference>
<feature type="transmembrane region" description="Helical" evidence="1">
    <location>
        <begin position="193"/>
        <end position="211"/>
    </location>
</feature>
<comment type="caution">
    <text evidence="2">The sequence shown here is derived from an EMBL/GenBank/DDBJ whole genome shotgun (WGS) entry which is preliminary data.</text>
</comment>
<feature type="transmembrane region" description="Helical" evidence="1">
    <location>
        <begin position="160"/>
        <end position="181"/>
    </location>
</feature>
<keyword evidence="3" id="KW-1185">Reference proteome</keyword>
<name>A0ABP5XJD9_9ACTN</name>
<keyword evidence="1" id="KW-0472">Membrane</keyword>
<protein>
    <submittedName>
        <fullName evidence="2">Uncharacterized protein</fullName>
    </submittedName>
</protein>
<proteinExistence type="predicted"/>
<dbReference type="RefSeq" id="WP_344597929.1">
    <property type="nucleotide sequence ID" value="NZ_BAAARW010000045.1"/>
</dbReference>
<reference evidence="3" key="1">
    <citation type="journal article" date="2019" name="Int. J. Syst. Evol. Microbiol.">
        <title>The Global Catalogue of Microorganisms (GCM) 10K type strain sequencing project: providing services to taxonomists for standard genome sequencing and annotation.</title>
        <authorList>
            <consortium name="The Broad Institute Genomics Platform"/>
            <consortium name="The Broad Institute Genome Sequencing Center for Infectious Disease"/>
            <person name="Wu L."/>
            <person name="Ma J."/>
        </authorList>
    </citation>
    <scope>NUCLEOTIDE SEQUENCE [LARGE SCALE GENOMIC DNA]</scope>
    <source>
        <strain evidence="3">JCM 3325</strain>
    </source>
</reference>
<feature type="transmembrane region" description="Helical" evidence="1">
    <location>
        <begin position="6"/>
        <end position="24"/>
    </location>
</feature>
<feature type="transmembrane region" description="Helical" evidence="1">
    <location>
        <begin position="44"/>
        <end position="67"/>
    </location>
</feature>